<dbReference type="GeneID" id="54577985"/>
<dbReference type="AlphaFoldDB" id="A0A6A6IW19"/>
<organism evidence="2 3">
    <name type="scientific">Trematosphaeria pertusa</name>
    <dbReference type="NCBI Taxonomy" id="390896"/>
    <lineage>
        <taxon>Eukaryota</taxon>
        <taxon>Fungi</taxon>
        <taxon>Dikarya</taxon>
        <taxon>Ascomycota</taxon>
        <taxon>Pezizomycotina</taxon>
        <taxon>Dothideomycetes</taxon>
        <taxon>Pleosporomycetidae</taxon>
        <taxon>Pleosporales</taxon>
        <taxon>Massarineae</taxon>
        <taxon>Trematosphaeriaceae</taxon>
        <taxon>Trematosphaeria</taxon>
    </lineage>
</organism>
<dbReference type="Proteomes" id="UP000800094">
    <property type="component" value="Unassembled WGS sequence"/>
</dbReference>
<evidence type="ECO:0000256" key="1">
    <source>
        <dbReference type="SAM" id="SignalP"/>
    </source>
</evidence>
<gene>
    <name evidence="2" type="ORF">BU26DRAFT_447489</name>
</gene>
<keyword evidence="1" id="KW-0732">Signal</keyword>
<name>A0A6A6IW19_9PLEO</name>
<protein>
    <recommendedName>
        <fullName evidence="4">DAN domain-containing protein</fullName>
    </recommendedName>
</protein>
<evidence type="ECO:0000313" key="3">
    <source>
        <dbReference type="Proteomes" id="UP000800094"/>
    </source>
</evidence>
<proteinExistence type="predicted"/>
<feature type="signal peptide" evidence="1">
    <location>
        <begin position="1"/>
        <end position="17"/>
    </location>
</feature>
<accession>A0A6A6IW19</accession>
<dbReference type="RefSeq" id="XP_033689608.1">
    <property type="nucleotide sequence ID" value="XM_033824655.1"/>
</dbReference>
<sequence>MKSAAIILATLSATVISSPILTPAPEPTCMLAILKQPSFESDCTFHAKTRTKTVYTDCGGCGLETKMLGLGLPCRTLTTIPGVAYETVTSCCSEKPAPTLPGHKVTAIPTLPGHKVTALPTPSS</sequence>
<dbReference type="OrthoDB" id="3777408at2759"/>
<reference evidence="2" key="1">
    <citation type="journal article" date="2020" name="Stud. Mycol.">
        <title>101 Dothideomycetes genomes: a test case for predicting lifestyles and emergence of pathogens.</title>
        <authorList>
            <person name="Haridas S."/>
            <person name="Albert R."/>
            <person name="Binder M."/>
            <person name="Bloem J."/>
            <person name="Labutti K."/>
            <person name="Salamov A."/>
            <person name="Andreopoulos B."/>
            <person name="Baker S."/>
            <person name="Barry K."/>
            <person name="Bills G."/>
            <person name="Bluhm B."/>
            <person name="Cannon C."/>
            <person name="Castanera R."/>
            <person name="Culley D."/>
            <person name="Daum C."/>
            <person name="Ezra D."/>
            <person name="Gonzalez J."/>
            <person name="Henrissat B."/>
            <person name="Kuo A."/>
            <person name="Liang C."/>
            <person name="Lipzen A."/>
            <person name="Lutzoni F."/>
            <person name="Magnuson J."/>
            <person name="Mondo S."/>
            <person name="Nolan M."/>
            <person name="Ohm R."/>
            <person name="Pangilinan J."/>
            <person name="Park H.-J."/>
            <person name="Ramirez L."/>
            <person name="Alfaro M."/>
            <person name="Sun H."/>
            <person name="Tritt A."/>
            <person name="Yoshinaga Y."/>
            <person name="Zwiers L.-H."/>
            <person name="Turgeon B."/>
            <person name="Goodwin S."/>
            <person name="Spatafora J."/>
            <person name="Crous P."/>
            <person name="Grigoriev I."/>
        </authorList>
    </citation>
    <scope>NUCLEOTIDE SEQUENCE</scope>
    <source>
        <strain evidence="2">CBS 122368</strain>
    </source>
</reference>
<evidence type="ECO:0008006" key="4">
    <source>
        <dbReference type="Google" id="ProtNLM"/>
    </source>
</evidence>
<evidence type="ECO:0000313" key="2">
    <source>
        <dbReference type="EMBL" id="KAF2254604.1"/>
    </source>
</evidence>
<keyword evidence="3" id="KW-1185">Reference proteome</keyword>
<dbReference type="EMBL" id="ML987190">
    <property type="protein sequence ID" value="KAF2254604.1"/>
    <property type="molecule type" value="Genomic_DNA"/>
</dbReference>
<feature type="chain" id="PRO_5025499962" description="DAN domain-containing protein" evidence="1">
    <location>
        <begin position="18"/>
        <end position="124"/>
    </location>
</feature>